<dbReference type="SMART" id="SM00490">
    <property type="entry name" value="HELICc"/>
    <property type="match status" value="1"/>
</dbReference>
<dbReference type="AlphaFoldDB" id="A0A5C5WWL4"/>
<dbReference type="RefSeq" id="WP_146514931.1">
    <property type="nucleotide sequence ID" value="NZ_SJPI01000001.1"/>
</dbReference>
<dbReference type="Gene3D" id="3.40.50.300">
    <property type="entry name" value="P-loop containing nucleotide triphosphate hydrolases"/>
    <property type="match status" value="2"/>
</dbReference>
<dbReference type="Pfam" id="PF04408">
    <property type="entry name" value="WHD_HA2"/>
    <property type="match status" value="1"/>
</dbReference>
<keyword evidence="2 8" id="KW-0378">Hydrolase</keyword>
<dbReference type="GO" id="GO:0003724">
    <property type="term" value="F:RNA helicase activity"/>
    <property type="evidence" value="ECO:0007669"/>
    <property type="project" value="UniProtKB-EC"/>
</dbReference>
<evidence type="ECO:0000313" key="9">
    <source>
        <dbReference type="Proteomes" id="UP000316598"/>
    </source>
</evidence>
<evidence type="ECO:0000256" key="1">
    <source>
        <dbReference type="ARBA" id="ARBA00022741"/>
    </source>
</evidence>
<evidence type="ECO:0000256" key="4">
    <source>
        <dbReference type="ARBA" id="ARBA00022840"/>
    </source>
</evidence>
<organism evidence="8 9">
    <name type="scientific">Rubripirellula amarantea</name>
    <dbReference type="NCBI Taxonomy" id="2527999"/>
    <lineage>
        <taxon>Bacteria</taxon>
        <taxon>Pseudomonadati</taxon>
        <taxon>Planctomycetota</taxon>
        <taxon>Planctomycetia</taxon>
        <taxon>Pirellulales</taxon>
        <taxon>Pirellulaceae</taxon>
        <taxon>Rubripirellula</taxon>
    </lineage>
</organism>
<dbReference type="InterPro" id="IPR010225">
    <property type="entry name" value="HrpB"/>
</dbReference>
<dbReference type="SMART" id="SM00487">
    <property type="entry name" value="DEXDc"/>
    <property type="match status" value="1"/>
</dbReference>
<dbReference type="Pfam" id="PF00271">
    <property type="entry name" value="Helicase_C"/>
    <property type="match status" value="1"/>
</dbReference>
<evidence type="ECO:0000259" key="7">
    <source>
        <dbReference type="PROSITE" id="PS51194"/>
    </source>
</evidence>
<keyword evidence="9" id="KW-1185">Reference proteome</keyword>
<dbReference type="FunFam" id="3.40.50.300:FF:002125">
    <property type="entry name" value="ATP-dependent helicase HrpB"/>
    <property type="match status" value="1"/>
</dbReference>
<evidence type="ECO:0000259" key="6">
    <source>
        <dbReference type="PROSITE" id="PS51192"/>
    </source>
</evidence>
<dbReference type="InterPro" id="IPR001650">
    <property type="entry name" value="Helicase_C-like"/>
</dbReference>
<gene>
    <name evidence="8" type="primary">hrpB_2</name>
    <name evidence="8" type="ORF">Pla22_26320</name>
</gene>
<keyword evidence="3 8" id="KW-0347">Helicase</keyword>
<dbReference type="Pfam" id="PF21010">
    <property type="entry name" value="HA2_C"/>
    <property type="match status" value="1"/>
</dbReference>
<dbReference type="SUPFAM" id="SSF52540">
    <property type="entry name" value="P-loop containing nucleoside triphosphate hydrolases"/>
    <property type="match status" value="1"/>
</dbReference>
<dbReference type="InterPro" id="IPR014001">
    <property type="entry name" value="Helicase_ATP-bd"/>
</dbReference>
<feature type="domain" description="Helicase ATP-binding" evidence="6">
    <location>
        <begin position="14"/>
        <end position="178"/>
    </location>
</feature>
<dbReference type="EMBL" id="SJPI01000001">
    <property type="protein sequence ID" value="TWT54978.1"/>
    <property type="molecule type" value="Genomic_DNA"/>
</dbReference>
<dbReference type="InterPro" id="IPR011545">
    <property type="entry name" value="DEAD/DEAH_box_helicase_dom"/>
</dbReference>
<dbReference type="InterPro" id="IPR013689">
    <property type="entry name" value="RNA_helicase_ATP-dep_HrpB_C"/>
</dbReference>
<dbReference type="EC" id="3.6.4.13" evidence="8"/>
<feature type="region of interest" description="Disordered" evidence="5">
    <location>
        <begin position="802"/>
        <end position="821"/>
    </location>
</feature>
<dbReference type="InterPro" id="IPR027417">
    <property type="entry name" value="P-loop_NTPase"/>
</dbReference>
<dbReference type="InterPro" id="IPR049614">
    <property type="entry name" value="HrpB_DEXH"/>
</dbReference>
<dbReference type="GO" id="GO:0016787">
    <property type="term" value="F:hydrolase activity"/>
    <property type="evidence" value="ECO:0007669"/>
    <property type="project" value="UniProtKB-KW"/>
</dbReference>
<dbReference type="Proteomes" id="UP000316598">
    <property type="component" value="Unassembled WGS sequence"/>
</dbReference>
<dbReference type="PROSITE" id="PS51192">
    <property type="entry name" value="HELICASE_ATP_BIND_1"/>
    <property type="match status" value="1"/>
</dbReference>
<name>A0A5C5WWL4_9BACT</name>
<dbReference type="Gene3D" id="1.20.120.1080">
    <property type="match status" value="1"/>
</dbReference>
<evidence type="ECO:0000256" key="3">
    <source>
        <dbReference type="ARBA" id="ARBA00022806"/>
    </source>
</evidence>
<dbReference type="CDD" id="cd17990">
    <property type="entry name" value="DEXHc_HrpB"/>
    <property type="match status" value="1"/>
</dbReference>
<dbReference type="Pfam" id="PF00270">
    <property type="entry name" value="DEAD"/>
    <property type="match status" value="1"/>
</dbReference>
<proteinExistence type="predicted"/>
<evidence type="ECO:0000313" key="8">
    <source>
        <dbReference type="EMBL" id="TWT54978.1"/>
    </source>
</evidence>
<feature type="domain" description="Helicase C-terminal" evidence="7">
    <location>
        <begin position="204"/>
        <end position="368"/>
    </location>
</feature>
<dbReference type="InterPro" id="IPR048333">
    <property type="entry name" value="HA2_WH"/>
</dbReference>
<sequence length="821" mass="90080">MKSLPVTDVLPQIIAGLREDKAIVLKAPPGAGKTTAVPPAIIDAGVAGQGKVLLIQPRRLAARAAASRLATMMSTSLGDRVGYQVRFDNCLSPTTQLIAMTTGILLRRLQSDPLLEDVSCVLLDEFHERSVELDLALGMLHRIRTTFRPELKLVVMSATLDPQPIVNFLGDAVAIESLGRSFPVEVSYDDAASSERIETRVATTVVKLLGQTDGDVLVFLPGVGEIRRCASALESLHDLGPCRVHQLYGDLSAKDQDAVLGPSEFRKIILSTNVAETSVTIDGVTGVIDSGQARVMNFDSRLGLPKLQLEPISQASAEQRAGRAGRTAPGNAIRLWPRATHRSRRELDKPEVLRCDFSASLLLLANWGERDLEAFPWLTPPEASAVDLAHEYLTRCGAIDETGHITPLGISMAKLPLPPRLSRFMVASAENGCIRSASILAALLSERDPFRGSNLSLLDRVEQIETLPNNRSSTGNIAGMKNVLRVAKQIERATELSASSIDADSDAIARSLLAAYPDRVARRRENDAGRAVMVGGRGLKLSHQVVPSDAELLIAIDVDSGSTEAIVRLGIAIAESWLDSDLITNVREHQYDRSLQAVIARQRRYFLDLLLAESPVKCEPCEEVAEILMTVASEDFLSVMPNGSKPLASFIERVNFIGRVWPDSDLPPIDDHALAEVARDLCRTRTKLSQLQSAPWLDHLHGRYSYEQLSMIEKQAPTRITVPSGNSVLVDYSSGKPAMAVRIQELFGWKSTPRIAGGRVPIQLQLLGPNYRPQQITEDLENFWAATYEQVRKELRRRYPKHHWPDDPFNAKATHNGLKPR</sequence>
<dbReference type="GO" id="GO:0003676">
    <property type="term" value="F:nucleic acid binding"/>
    <property type="evidence" value="ECO:0007669"/>
    <property type="project" value="InterPro"/>
</dbReference>
<accession>A0A5C5WWL4</accession>
<dbReference type="PIRSF" id="PIRSF005496">
    <property type="entry name" value="ATP_hel_hrpB"/>
    <property type="match status" value="1"/>
</dbReference>
<evidence type="ECO:0000256" key="5">
    <source>
        <dbReference type="SAM" id="MobiDB-lite"/>
    </source>
</evidence>
<reference evidence="8 9" key="1">
    <citation type="submission" date="2019-02" db="EMBL/GenBank/DDBJ databases">
        <title>Deep-cultivation of Planctomycetes and their phenomic and genomic characterization uncovers novel biology.</title>
        <authorList>
            <person name="Wiegand S."/>
            <person name="Jogler M."/>
            <person name="Boedeker C."/>
            <person name="Pinto D."/>
            <person name="Vollmers J."/>
            <person name="Rivas-Marin E."/>
            <person name="Kohn T."/>
            <person name="Peeters S.H."/>
            <person name="Heuer A."/>
            <person name="Rast P."/>
            <person name="Oberbeckmann S."/>
            <person name="Bunk B."/>
            <person name="Jeske O."/>
            <person name="Meyerdierks A."/>
            <person name="Storesund J.E."/>
            <person name="Kallscheuer N."/>
            <person name="Luecker S."/>
            <person name="Lage O.M."/>
            <person name="Pohl T."/>
            <person name="Merkel B.J."/>
            <person name="Hornburger P."/>
            <person name="Mueller R.-W."/>
            <person name="Bruemmer F."/>
            <person name="Labrenz M."/>
            <person name="Spormann A.M."/>
            <person name="Op Den Camp H."/>
            <person name="Overmann J."/>
            <person name="Amann R."/>
            <person name="Jetten M.S.M."/>
            <person name="Mascher T."/>
            <person name="Medema M.H."/>
            <person name="Devos D.P."/>
            <person name="Kaster A.-K."/>
            <person name="Ovreas L."/>
            <person name="Rohde M."/>
            <person name="Galperin M.Y."/>
            <person name="Jogler C."/>
        </authorList>
    </citation>
    <scope>NUCLEOTIDE SEQUENCE [LARGE SCALE GENOMIC DNA]</scope>
    <source>
        <strain evidence="8 9">Pla22</strain>
    </source>
</reference>
<keyword evidence="4" id="KW-0067">ATP-binding</keyword>
<dbReference type="PANTHER" id="PTHR43519:SF1">
    <property type="entry name" value="ATP-DEPENDENT RNA HELICASE HRPB"/>
    <property type="match status" value="1"/>
</dbReference>
<keyword evidence="1" id="KW-0547">Nucleotide-binding</keyword>
<dbReference type="SMART" id="SM00847">
    <property type="entry name" value="HA2"/>
    <property type="match status" value="1"/>
</dbReference>
<protein>
    <submittedName>
        <fullName evidence="8">ATP-dependent RNA helicase HrpB</fullName>
        <ecNumber evidence="8">3.6.4.13</ecNumber>
    </submittedName>
</protein>
<dbReference type="Pfam" id="PF08482">
    <property type="entry name" value="HrpB_C"/>
    <property type="match status" value="1"/>
</dbReference>
<evidence type="ECO:0000256" key="2">
    <source>
        <dbReference type="ARBA" id="ARBA00022801"/>
    </source>
</evidence>
<dbReference type="NCBIfam" id="TIGR01970">
    <property type="entry name" value="DEAH_box_HrpB"/>
    <property type="match status" value="1"/>
</dbReference>
<dbReference type="CDD" id="cd18791">
    <property type="entry name" value="SF2_C_RHA"/>
    <property type="match status" value="1"/>
</dbReference>
<dbReference type="PANTHER" id="PTHR43519">
    <property type="entry name" value="ATP-DEPENDENT RNA HELICASE HRPB"/>
    <property type="match status" value="1"/>
</dbReference>
<dbReference type="GO" id="GO:0005524">
    <property type="term" value="F:ATP binding"/>
    <property type="evidence" value="ECO:0007669"/>
    <property type="project" value="UniProtKB-KW"/>
</dbReference>
<dbReference type="OrthoDB" id="9808833at2"/>
<comment type="caution">
    <text evidence="8">The sequence shown here is derived from an EMBL/GenBank/DDBJ whole genome shotgun (WGS) entry which is preliminary data.</text>
</comment>
<dbReference type="InterPro" id="IPR007502">
    <property type="entry name" value="Helicase-assoc_dom"/>
</dbReference>
<dbReference type="PROSITE" id="PS51194">
    <property type="entry name" value="HELICASE_CTER"/>
    <property type="match status" value="1"/>
</dbReference>